<reference evidence="1 2" key="3">
    <citation type="journal article" date="2013" name="Rice">
        <title>Improvement of the Oryza sativa Nipponbare reference genome using next generation sequence and optical map data.</title>
        <authorList>
            <person name="Kawahara Y."/>
            <person name="de la Bastide M."/>
            <person name="Hamilton J.P."/>
            <person name="Kanamori H."/>
            <person name="McCombie W.R."/>
            <person name="Ouyang S."/>
            <person name="Schwartz D.C."/>
            <person name="Tanaka T."/>
            <person name="Wu J."/>
            <person name="Zhou S."/>
            <person name="Childs K.L."/>
            <person name="Davidson R.M."/>
            <person name="Lin H."/>
            <person name="Quesada-Ocampo L."/>
            <person name="Vaillancourt B."/>
            <person name="Sakai H."/>
            <person name="Lee S.S."/>
            <person name="Kim J."/>
            <person name="Numa H."/>
            <person name="Itoh T."/>
            <person name="Buell C.R."/>
            <person name="Matsumoto T."/>
        </authorList>
    </citation>
    <scope>NUCLEOTIDE SEQUENCE [LARGE SCALE GENOMIC DNA]</scope>
    <source>
        <strain evidence="2">cv. Nipponbare</strain>
    </source>
</reference>
<evidence type="ECO:0000313" key="2">
    <source>
        <dbReference type="Proteomes" id="UP000059680"/>
    </source>
</evidence>
<dbReference type="InParanoid" id="A0A0P0VFZ8"/>
<accession>A0A0P0VFZ8</accession>
<reference evidence="1 2" key="2">
    <citation type="journal article" date="2013" name="Plant Cell Physiol.">
        <title>Rice Annotation Project Database (RAP-DB): an integrative and interactive database for rice genomics.</title>
        <authorList>
            <person name="Sakai H."/>
            <person name="Lee S.S."/>
            <person name="Tanaka T."/>
            <person name="Numa H."/>
            <person name="Kim J."/>
            <person name="Kawahara Y."/>
            <person name="Wakimoto H."/>
            <person name="Yang C.C."/>
            <person name="Iwamoto M."/>
            <person name="Abe T."/>
            <person name="Yamada Y."/>
            <person name="Muto A."/>
            <person name="Inokuchi H."/>
            <person name="Ikemura T."/>
            <person name="Matsumoto T."/>
            <person name="Sasaki T."/>
            <person name="Itoh T."/>
        </authorList>
    </citation>
    <scope>NUCLEOTIDE SEQUENCE [LARGE SCALE GENOMIC DNA]</scope>
    <source>
        <strain evidence="2">cv. Nipponbare</strain>
    </source>
</reference>
<dbReference type="AlphaFoldDB" id="A0A0P0VFZ8"/>
<protein>
    <submittedName>
        <fullName evidence="1">Os02g0197125 protein</fullName>
    </submittedName>
</protein>
<dbReference type="EMBL" id="AP014958">
    <property type="protein sequence ID" value="BAS77467.1"/>
    <property type="molecule type" value="Genomic_DNA"/>
</dbReference>
<gene>
    <name evidence="1" type="ordered locus">Os02g0197125</name>
    <name evidence="1" type="ORF">OSNPB_020197125</name>
</gene>
<dbReference type="Proteomes" id="UP000059680">
    <property type="component" value="Chromosome 2"/>
</dbReference>
<evidence type="ECO:0000313" key="1">
    <source>
        <dbReference type="EMBL" id="BAS77467.1"/>
    </source>
</evidence>
<sequence length="107" mass="12458">MMHESNPYTRTQKKKPISKEFWNRMKWIKWRTILGLLNQKCSLHGFVQGFPVASSGQSAASCASLVLMSSSFVPTMSRSCRWHLFLGLWELPFIFSSRKTITKSHRY</sequence>
<dbReference type="Gramene" id="Os02t0197125-00">
    <property type="protein sequence ID" value="Os02t0197125-00"/>
    <property type="gene ID" value="Os02g0197125"/>
</dbReference>
<name>A0A0P0VFZ8_ORYSJ</name>
<proteinExistence type="predicted"/>
<reference evidence="2" key="1">
    <citation type="journal article" date="2005" name="Nature">
        <title>The map-based sequence of the rice genome.</title>
        <authorList>
            <consortium name="International rice genome sequencing project (IRGSP)"/>
            <person name="Matsumoto T."/>
            <person name="Wu J."/>
            <person name="Kanamori H."/>
            <person name="Katayose Y."/>
            <person name="Fujisawa M."/>
            <person name="Namiki N."/>
            <person name="Mizuno H."/>
            <person name="Yamamoto K."/>
            <person name="Antonio B.A."/>
            <person name="Baba T."/>
            <person name="Sakata K."/>
            <person name="Nagamura Y."/>
            <person name="Aoki H."/>
            <person name="Arikawa K."/>
            <person name="Arita K."/>
            <person name="Bito T."/>
            <person name="Chiden Y."/>
            <person name="Fujitsuka N."/>
            <person name="Fukunaka R."/>
            <person name="Hamada M."/>
            <person name="Harada C."/>
            <person name="Hayashi A."/>
            <person name="Hijishita S."/>
            <person name="Honda M."/>
            <person name="Hosokawa S."/>
            <person name="Ichikawa Y."/>
            <person name="Idonuma A."/>
            <person name="Iijima M."/>
            <person name="Ikeda M."/>
            <person name="Ikeno M."/>
            <person name="Ito K."/>
            <person name="Ito S."/>
            <person name="Ito T."/>
            <person name="Ito Y."/>
            <person name="Ito Y."/>
            <person name="Iwabuchi A."/>
            <person name="Kamiya K."/>
            <person name="Karasawa W."/>
            <person name="Kurita K."/>
            <person name="Katagiri S."/>
            <person name="Kikuta A."/>
            <person name="Kobayashi H."/>
            <person name="Kobayashi N."/>
            <person name="Machita K."/>
            <person name="Maehara T."/>
            <person name="Masukawa M."/>
            <person name="Mizubayashi T."/>
            <person name="Mukai Y."/>
            <person name="Nagasaki H."/>
            <person name="Nagata Y."/>
            <person name="Naito S."/>
            <person name="Nakashima M."/>
            <person name="Nakama Y."/>
            <person name="Nakamichi Y."/>
            <person name="Nakamura M."/>
            <person name="Meguro A."/>
            <person name="Negishi M."/>
            <person name="Ohta I."/>
            <person name="Ohta T."/>
            <person name="Okamoto M."/>
            <person name="Ono N."/>
            <person name="Saji S."/>
            <person name="Sakaguchi M."/>
            <person name="Sakai K."/>
            <person name="Shibata M."/>
            <person name="Shimokawa T."/>
            <person name="Song J."/>
            <person name="Takazaki Y."/>
            <person name="Terasawa K."/>
            <person name="Tsugane M."/>
            <person name="Tsuji K."/>
            <person name="Ueda S."/>
            <person name="Waki K."/>
            <person name="Yamagata H."/>
            <person name="Yamamoto M."/>
            <person name="Yamamoto S."/>
            <person name="Yamane H."/>
            <person name="Yoshiki S."/>
            <person name="Yoshihara R."/>
            <person name="Yukawa K."/>
            <person name="Zhong H."/>
            <person name="Yano M."/>
            <person name="Yuan Q."/>
            <person name="Ouyang S."/>
            <person name="Liu J."/>
            <person name="Jones K.M."/>
            <person name="Gansberger K."/>
            <person name="Moffat K."/>
            <person name="Hill J."/>
            <person name="Bera J."/>
            <person name="Fadrosh D."/>
            <person name="Jin S."/>
            <person name="Johri S."/>
            <person name="Kim M."/>
            <person name="Overton L."/>
            <person name="Reardon M."/>
            <person name="Tsitrin T."/>
            <person name="Vuong H."/>
            <person name="Weaver B."/>
            <person name="Ciecko A."/>
            <person name="Tallon L."/>
            <person name="Jackson J."/>
            <person name="Pai G."/>
            <person name="Aken S.V."/>
            <person name="Utterback T."/>
            <person name="Reidmuller S."/>
            <person name="Feldblyum T."/>
            <person name="Hsiao J."/>
            <person name="Zismann V."/>
            <person name="Iobst S."/>
            <person name="de Vazeille A.R."/>
            <person name="Buell C.R."/>
            <person name="Ying K."/>
            <person name="Li Y."/>
            <person name="Lu T."/>
            <person name="Huang Y."/>
            <person name="Zhao Q."/>
            <person name="Feng Q."/>
            <person name="Zhang L."/>
            <person name="Zhu J."/>
            <person name="Weng Q."/>
            <person name="Mu J."/>
            <person name="Lu Y."/>
            <person name="Fan D."/>
            <person name="Liu Y."/>
            <person name="Guan J."/>
            <person name="Zhang Y."/>
            <person name="Yu S."/>
            <person name="Liu X."/>
            <person name="Zhang Y."/>
            <person name="Hong G."/>
            <person name="Han B."/>
            <person name="Choisne N."/>
            <person name="Demange N."/>
            <person name="Orjeda G."/>
            <person name="Samain S."/>
            <person name="Cattolico L."/>
            <person name="Pelletier E."/>
            <person name="Couloux A."/>
            <person name="Segurens B."/>
            <person name="Wincker P."/>
            <person name="D'Hont A."/>
            <person name="Scarpelli C."/>
            <person name="Weissenbach J."/>
            <person name="Salanoubat M."/>
            <person name="Quetier F."/>
            <person name="Yu Y."/>
            <person name="Kim H.R."/>
            <person name="Rambo T."/>
            <person name="Currie J."/>
            <person name="Collura K."/>
            <person name="Luo M."/>
            <person name="Yang T."/>
            <person name="Ammiraju J.S.S."/>
            <person name="Engler F."/>
            <person name="Soderlund C."/>
            <person name="Wing R.A."/>
            <person name="Palmer L.E."/>
            <person name="de la Bastide M."/>
            <person name="Spiegel L."/>
            <person name="Nascimento L."/>
            <person name="Zutavern T."/>
            <person name="O'Shaughnessy A."/>
            <person name="Dike S."/>
            <person name="Dedhia N."/>
            <person name="Preston R."/>
            <person name="Balija V."/>
            <person name="McCombie W.R."/>
            <person name="Chow T."/>
            <person name="Chen H."/>
            <person name="Chung M."/>
            <person name="Chen C."/>
            <person name="Shaw J."/>
            <person name="Wu H."/>
            <person name="Hsiao K."/>
            <person name="Chao Y."/>
            <person name="Chu M."/>
            <person name="Cheng C."/>
            <person name="Hour A."/>
            <person name="Lee P."/>
            <person name="Lin S."/>
            <person name="Lin Y."/>
            <person name="Liou J."/>
            <person name="Liu S."/>
            <person name="Hsing Y."/>
            <person name="Raghuvanshi S."/>
            <person name="Mohanty A."/>
            <person name="Bharti A.K."/>
            <person name="Gaur A."/>
            <person name="Gupta V."/>
            <person name="Kumar D."/>
            <person name="Ravi V."/>
            <person name="Vij S."/>
            <person name="Kapur A."/>
            <person name="Khurana P."/>
            <person name="Khurana P."/>
            <person name="Khurana J.P."/>
            <person name="Tyagi A.K."/>
            <person name="Gaikwad K."/>
            <person name="Singh A."/>
            <person name="Dalal V."/>
            <person name="Srivastava S."/>
            <person name="Dixit A."/>
            <person name="Pal A.K."/>
            <person name="Ghazi I.A."/>
            <person name="Yadav M."/>
            <person name="Pandit A."/>
            <person name="Bhargava A."/>
            <person name="Sureshbabu K."/>
            <person name="Batra K."/>
            <person name="Sharma T.R."/>
            <person name="Mohapatra T."/>
            <person name="Singh N.K."/>
            <person name="Messing J."/>
            <person name="Nelson A.B."/>
            <person name="Fuks G."/>
            <person name="Kavchok S."/>
            <person name="Keizer G."/>
            <person name="Linton E."/>
            <person name="Llaca V."/>
            <person name="Song R."/>
            <person name="Tanyolac B."/>
            <person name="Young S."/>
            <person name="Ho-Il K."/>
            <person name="Hahn J.H."/>
            <person name="Sangsakoo G."/>
            <person name="Vanavichit A."/>
            <person name="de Mattos Luiz.A.T."/>
            <person name="Zimmer P.D."/>
            <person name="Malone G."/>
            <person name="Dellagostin O."/>
            <person name="de Oliveira A.C."/>
            <person name="Bevan M."/>
            <person name="Bancroft I."/>
            <person name="Minx P."/>
            <person name="Cordum H."/>
            <person name="Wilson R."/>
            <person name="Cheng Z."/>
            <person name="Jin W."/>
            <person name="Jiang J."/>
            <person name="Leong S.A."/>
            <person name="Iwama H."/>
            <person name="Gojobori T."/>
            <person name="Itoh T."/>
            <person name="Niimura Y."/>
            <person name="Fujii Y."/>
            <person name="Habara T."/>
            <person name="Sakai H."/>
            <person name="Sato Y."/>
            <person name="Wilson G."/>
            <person name="Kumar K."/>
            <person name="McCouch S."/>
            <person name="Juretic N."/>
            <person name="Hoen D."/>
            <person name="Wright S."/>
            <person name="Bruskiewich R."/>
            <person name="Bureau T."/>
            <person name="Miyao A."/>
            <person name="Hirochika H."/>
            <person name="Nishikawa T."/>
            <person name="Kadowaki K."/>
            <person name="Sugiura M."/>
            <person name="Burr B."/>
            <person name="Sasaki T."/>
        </authorList>
    </citation>
    <scope>NUCLEOTIDE SEQUENCE [LARGE SCALE GENOMIC DNA]</scope>
    <source>
        <strain evidence="2">cv. Nipponbare</strain>
    </source>
</reference>
<organism evidence="1 2">
    <name type="scientific">Oryza sativa subsp. japonica</name>
    <name type="common">Rice</name>
    <dbReference type="NCBI Taxonomy" id="39947"/>
    <lineage>
        <taxon>Eukaryota</taxon>
        <taxon>Viridiplantae</taxon>
        <taxon>Streptophyta</taxon>
        <taxon>Embryophyta</taxon>
        <taxon>Tracheophyta</taxon>
        <taxon>Spermatophyta</taxon>
        <taxon>Magnoliopsida</taxon>
        <taxon>Liliopsida</taxon>
        <taxon>Poales</taxon>
        <taxon>Poaceae</taxon>
        <taxon>BOP clade</taxon>
        <taxon>Oryzoideae</taxon>
        <taxon>Oryzeae</taxon>
        <taxon>Oryzinae</taxon>
        <taxon>Oryza</taxon>
        <taxon>Oryza sativa</taxon>
    </lineage>
</organism>
<dbReference type="PaxDb" id="39947-A0A0P0VFZ8"/>
<keyword evidence="2" id="KW-1185">Reference proteome</keyword>